<feature type="region of interest" description="Disordered" evidence="1">
    <location>
        <begin position="1"/>
        <end position="35"/>
    </location>
</feature>
<feature type="compositionally biased region" description="Polar residues" evidence="1">
    <location>
        <begin position="10"/>
        <end position="25"/>
    </location>
</feature>
<dbReference type="InterPro" id="IPR022391">
    <property type="entry name" value="ICE_relaxase_PFGI-1"/>
</dbReference>
<dbReference type="InterPro" id="IPR011119">
    <property type="entry name" value="Unchr_helicase_relaxase_TraI"/>
</dbReference>
<evidence type="ECO:0000313" key="4">
    <source>
        <dbReference type="Proteomes" id="UP000028511"/>
    </source>
</evidence>
<feature type="domain" description="Uncharacterised" evidence="2">
    <location>
        <begin position="32"/>
        <end position="241"/>
    </location>
</feature>
<gene>
    <name evidence="3" type="ORF">XBP1_2580003</name>
</gene>
<evidence type="ECO:0000256" key="1">
    <source>
        <dbReference type="SAM" id="MobiDB-lite"/>
    </source>
</evidence>
<dbReference type="RefSeq" id="WP_038218021.1">
    <property type="nucleotide sequence ID" value="NZ_CAWLWN010000220.1"/>
</dbReference>
<dbReference type="Gene3D" id="1.10.3210.40">
    <property type="match status" value="1"/>
</dbReference>
<dbReference type="EMBL" id="CBSW010000177">
    <property type="protein sequence ID" value="CDG97364.1"/>
    <property type="molecule type" value="Genomic_DNA"/>
</dbReference>
<dbReference type="HOGENOM" id="CLU_056551_0_0_6"/>
<sequence length="296" mass="33018">MFNRFKSRFTRQTAAQHKTPQQQQDSSRDTGGYFRPQSADELLSTPLCRQCLQQLWENGVLPEGLYQRFYLTPLRQLLSNVQRVPATREGIWSGSGGFIDLTLKFTTYAVRLAKGHMLPPGAAPETQAAQRVLWQAVVFWAALFYHLPLLRELEGELEDGHPWPPGLWTPARRFRFRFRSSQSALPVTQEALLAARLIPEEAVIWLTVVPEAWSCLALHLGGHSSSVPLIDTLFQDAASQVQSPLLKPAELSEPTAAVKSSPELNQVFTRATPGTASVPDTADDTQTLLSLFQTPE</sequence>
<dbReference type="Proteomes" id="UP000028511">
    <property type="component" value="Unassembled WGS sequence"/>
</dbReference>
<proteinExistence type="predicted"/>
<comment type="caution">
    <text evidence="3">The sequence shown here is derived from an EMBL/GenBank/DDBJ whole genome shotgun (WGS) entry which is preliminary data.</text>
</comment>
<evidence type="ECO:0000259" key="2">
    <source>
        <dbReference type="Pfam" id="PF07514"/>
    </source>
</evidence>
<accession>A0A077NEU2</accession>
<dbReference type="AlphaFoldDB" id="A0A077NEU2"/>
<dbReference type="Pfam" id="PF07514">
    <property type="entry name" value="TraI_2"/>
    <property type="match status" value="1"/>
</dbReference>
<organism evidence="3 4">
    <name type="scientific">Xenorhabdus bovienii str. puntauvense</name>
    <dbReference type="NCBI Taxonomy" id="1398201"/>
    <lineage>
        <taxon>Bacteria</taxon>
        <taxon>Pseudomonadati</taxon>
        <taxon>Pseudomonadota</taxon>
        <taxon>Gammaproteobacteria</taxon>
        <taxon>Enterobacterales</taxon>
        <taxon>Morganellaceae</taxon>
        <taxon>Xenorhabdus</taxon>
    </lineage>
</organism>
<name>A0A077NEU2_XENBV</name>
<reference evidence="3" key="1">
    <citation type="submission" date="2013-07" db="EMBL/GenBank/DDBJ databases">
        <title>Sub-species coevolution in mutualistic symbiosis.</title>
        <authorList>
            <person name="Murfin K."/>
            <person name="Klassen J."/>
            <person name="Lee M."/>
            <person name="Forst S."/>
            <person name="Stock P."/>
            <person name="Goodrich-Blair H."/>
        </authorList>
    </citation>
    <scope>NUCLEOTIDE SEQUENCE [LARGE SCALE GENOMIC DNA]</scope>
    <source>
        <strain evidence="3">Puntauvense</strain>
    </source>
</reference>
<dbReference type="NCBIfam" id="TIGR03760">
    <property type="entry name" value="ICE_TraI_Pfluor"/>
    <property type="match status" value="1"/>
</dbReference>
<evidence type="ECO:0000313" key="3">
    <source>
        <dbReference type="EMBL" id="CDG97364.1"/>
    </source>
</evidence>
<protein>
    <recommendedName>
        <fullName evidence="2">Uncharacterized domain-containing protein</fullName>
    </recommendedName>
</protein>